<sequence length="18" mass="2198">MDRQMLRHRSCILHSTRG</sequence>
<accession>A0A4U1EQE6</accession>
<reference evidence="2" key="1">
    <citation type="journal article" date="2019" name="IScience">
        <title>Narwhal Genome Reveals Long-Term Low Genetic Diversity despite Current Large Abundance Size.</title>
        <authorList>
            <person name="Westbury M.V."/>
            <person name="Petersen B."/>
            <person name="Garde E."/>
            <person name="Heide-Jorgensen M.P."/>
            <person name="Lorenzen E.D."/>
        </authorList>
    </citation>
    <scope>NUCLEOTIDE SEQUENCE [LARGE SCALE GENOMIC DNA]</scope>
</reference>
<proteinExistence type="predicted"/>
<organism evidence="1 2">
    <name type="scientific">Monodon monoceros</name>
    <name type="common">Narwhal</name>
    <name type="synonym">Ceratodon monodon</name>
    <dbReference type="NCBI Taxonomy" id="40151"/>
    <lineage>
        <taxon>Eukaryota</taxon>
        <taxon>Metazoa</taxon>
        <taxon>Chordata</taxon>
        <taxon>Craniata</taxon>
        <taxon>Vertebrata</taxon>
        <taxon>Euteleostomi</taxon>
        <taxon>Mammalia</taxon>
        <taxon>Eutheria</taxon>
        <taxon>Laurasiatheria</taxon>
        <taxon>Artiodactyla</taxon>
        <taxon>Whippomorpha</taxon>
        <taxon>Cetacea</taxon>
        <taxon>Odontoceti</taxon>
        <taxon>Monodontidae</taxon>
        <taxon>Monodon</taxon>
    </lineage>
</organism>
<evidence type="ECO:0000313" key="2">
    <source>
        <dbReference type="Proteomes" id="UP000308365"/>
    </source>
</evidence>
<protein>
    <submittedName>
        <fullName evidence="1">Uncharacterized protein</fullName>
    </submittedName>
</protein>
<comment type="caution">
    <text evidence="1">The sequence shown here is derived from an EMBL/GenBank/DDBJ whole genome shotgun (WGS) entry which is preliminary data.</text>
</comment>
<evidence type="ECO:0000313" key="1">
    <source>
        <dbReference type="EMBL" id="TKC38688.1"/>
    </source>
</evidence>
<gene>
    <name evidence="1" type="ORF">EI555_016790</name>
</gene>
<dbReference type="AlphaFoldDB" id="A0A4U1EQE6"/>
<dbReference type="Proteomes" id="UP000308365">
    <property type="component" value="Unassembled WGS sequence"/>
</dbReference>
<dbReference type="EMBL" id="RWIC01000955">
    <property type="protein sequence ID" value="TKC38688.1"/>
    <property type="molecule type" value="Genomic_DNA"/>
</dbReference>
<name>A0A4U1EQE6_MONMO</name>